<evidence type="ECO:0000313" key="3">
    <source>
        <dbReference type="EMBL" id="EHM12721.1"/>
    </source>
</evidence>
<dbReference type="PROSITE" id="PS50263">
    <property type="entry name" value="CN_HYDROLASE"/>
    <property type="match status" value="1"/>
</dbReference>
<dbReference type="InterPro" id="IPR001110">
    <property type="entry name" value="UPF0012_CS"/>
</dbReference>
<dbReference type="InterPro" id="IPR036526">
    <property type="entry name" value="C-N_Hydrolase_sf"/>
</dbReference>
<evidence type="ECO:0000259" key="2">
    <source>
        <dbReference type="PROSITE" id="PS50263"/>
    </source>
</evidence>
<dbReference type="HOGENOM" id="CLU_030130_3_1_0"/>
<dbReference type="AlphaFoldDB" id="H0UIS7"/>
<dbReference type="SUPFAM" id="SSF56317">
    <property type="entry name" value="Carbon-nitrogen hydrolase"/>
    <property type="match status" value="1"/>
</dbReference>
<comment type="similarity">
    <text evidence="1">Belongs to the carbon-nitrogen hydrolase superfamily. NIT1/NIT2 family.</text>
</comment>
<gene>
    <name evidence="3" type="ORF">JonanDRAFT_0302</name>
</gene>
<dbReference type="PANTHER" id="PTHR23088:SF27">
    <property type="entry name" value="DEAMINATED GLUTATHIONE AMIDASE"/>
    <property type="match status" value="1"/>
</dbReference>
<dbReference type="InterPro" id="IPR003010">
    <property type="entry name" value="C-N_Hydrolase"/>
</dbReference>
<evidence type="ECO:0000313" key="4">
    <source>
        <dbReference type="Proteomes" id="UP000003806"/>
    </source>
</evidence>
<name>H0UIS7_9BACT</name>
<protein>
    <submittedName>
        <fullName evidence="3">Putative amidohydrolase</fullName>
    </submittedName>
</protein>
<sequence length="268" mass="29618">MKVSSIQMNMKLGDVDANFAHAAELICRAAEGKPDVVLLPETWNTGFFPTDGLKELCDADGARVKAEIGALARRLKINIVAGSVSNVKRGKIYNTSYVFDRQGGVVAEYDKVHLFTPMAEHQSYAWGDHTSVFQLDDARCGVIICYDIRFPELIRTMTLKDIDVLFVVAQWPSVRIPHLTVLSEARAIENQVFLALCNSCGTAGKTQYGGNSSLINPWGETLARAGKSEEIISADFDLSVIRDIRSSINVFRDRRPGIYSLGDFCPRP</sequence>
<evidence type="ECO:0000256" key="1">
    <source>
        <dbReference type="ARBA" id="ARBA00010613"/>
    </source>
</evidence>
<dbReference type="RefSeq" id="WP_008522505.1">
    <property type="nucleotide sequence ID" value="NZ_CM001376.1"/>
</dbReference>
<dbReference type="CDD" id="cd07583">
    <property type="entry name" value="nitrilase_5"/>
    <property type="match status" value="1"/>
</dbReference>
<reference evidence="3 4" key="1">
    <citation type="submission" date="2011-11" db="EMBL/GenBank/DDBJ databases">
        <title>The Noncontiguous Finished genome of Jonquetella anthropi DSM 22815.</title>
        <authorList>
            <consortium name="US DOE Joint Genome Institute (JGI-PGF)"/>
            <person name="Lucas S."/>
            <person name="Copeland A."/>
            <person name="Lapidus A."/>
            <person name="Glavina del Rio T."/>
            <person name="Dalin E."/>
            <person name="Tice H."/>
            <person name="Bruce D."/>
            <person name="Goodwin L."/>
            <person name="Pitluck S."/>
            <person name="Peters L."/>
            <person name="Mikhailova N."/>
            <person name="Held B."/>
            <person name="Kyrpides N."/>
            <person name="Mavromatis K."/>
            <person name="Ivanova N."/>
            <person name="Markowitz V."/>
            <person name="Cheng J.-F."/>
            <person name="Hugenholtz P."/>
            <person name="Woyke T."/>
            <person name="Wu D."/>
            <person name="Gronow S."/>
            <person name="Wellnitz S."/>
            <person name="Brambilla E."/>
            <person name="Klenk H.-P."/>
            <person name="Eisen J.A."/>
        </authorList>
    </citation>
    <scope>NUCLEOTIDE SEQUENCE [LARGE SCALE GENOMIC DNA]</scope>
    <source>
        <strain evidence="3 4">DSM 22815</strain>
    </source>
</reference>
<dbReference type="Proteomes" id="UP000003806">
    <property type="component" value="Chromosome"/>
</dbReference>
<dbReference type="GO" id="GO:0016787">
    <property type="term" value="F:hydrolase activity"/>
    <property type="evidence" value="ECO:0007669"/>
    <property type="project" value="UniProtKB-KW"/>
</dbReference>
<dbReference type="PROSITE" id="PS01227">
    <property type="entry name" value="UPF0012"/>
    <property type="match status" value="1"/>
</dbReference>
<dbReference type="eggNOG" id="COG0388">
    <property type="taxonomic scope" value="Bacteria"/>
</dbReference>
<proteinExistence type="inferred from homology"/>
<dbReference type="EMBL" id="CM001376">
    <property type="protein sequence ID" value="EHM12721.1"/>
    <property type="molecule type" value="Genomic_DNA"/>
</dbReference>
<keyword evidence="3" id="KW-0378">Hydrolase</keyword>
<keyword evidence="4" id="KW-1185">Reference proteome</keyword>
<dbReference type="Gene3D" id="3.60.110.10">
    <property type="entry name" value="Carbon-nitrogen hydrolase"/>
    <property type="match status" value="1"/>
</dbReference>
<feature type="domain" description="CN hydrolase" evidence="2">
    <location>
        <begin position="1"/>
        <end position="238"/>
    </location>
</feature>
<accession>H0UIS7</accession>
<organism evidence="3 4">
    <name type="scientific">Jonquetella anthropi DSM 22815</name>
    <dbReference type="NCBI Taxonomy" id="885272"/>
    <lineage>
        <taxon>Bacteria</taxon>
        <taxon>Thermotogati</taxon>
        <taxon>Synergistota</taxon>
        <taxon>Synergistia</taxon>
        <taxon>Synergistales</taxon>
        <taxon>Dethiosulfovibrionaceae</taxon>
        <taxon>Jonquetella</taxon>
    </lineage>
</organism>
<dbReference type="Pfam" id="PF00795">
    <property type="entry name" value="CN_hydrolase"/>
    <property type="match status" value="1"/>
</dbReference>
<dbReference type="STRING" id="885272.JonanDRAFT_0302"/>
<dbReference type="PANTHER" id="PTHR23088">
    <property type="entry name" value="NITRILASE-RELATED"/>
    <property type="match status" value="1"/>
</dbReference>
<dbReference type="OrthoDB" id="9811121at2"/>